<dbReference type="PANTHER" id="PTHR34817:SF1">
    <property type="entry name" value="NUCLEOTIDYLTRANSFERASE"/>
    <property type="match status" value="1"/>
</dbReference>
<reference evidence="2" key="1">
    <citation type="journal article" date="2019" name="Int. J. Syst. Evol. Microbiol.">
        <title>The Global Catalogue of Microorganisms (GCM) 10K type strain sequencing project: providing services to taxonomists for standard genome sequencing and annotation.</title>
        <authorList>
            <consortium name="The Broad Institute Genomics Platform"/>
            <consortium name="The Broad Institute Genome Sequencing Center for Infectious Disease"/>
            <person name="Wu L."/>
            <person name="Ma J."/>
        </authorList>
    </citation>
    <scope>NUCLEOTIDE SEQUENCE [LARGE SCALE GENOMIC DNA]</scope>
    <source>
        <strain evidence="2">JCM 3369</strain>
    </source>
</reference>
<dbReference type="RefSeq" id="WP_160820207.1">
    <property type="nucleotide sequence ID" value="NZ_JBHSXE010000001.1"/>
</dbReference>
<accession>A0ABW2CTW4</accession>
<comment type="caution">
    <text evidence="1">The sequence shown here is derived from an EMBL/GenBank/DDBJ whole genome shotgun (WGS) entry which is preliminary data.</text>
</comment>
<dbReference type="EMBL" id="JBHSXS010000028">
    <property type="protein sequence ID" value="MFC6884518.1"/>
    <property type="molecule type" value="Genomic_DNA"/>
</dbReference>
<evidence type="ECO:0000313" key="1">
    <source>
        <dbReference type="EMBL" id="MFC6884518.1"/>
    </source>
</evidence>
<dbReference type="InterPro" id="IPR018775">
    <property type="entry name" value="RlaP"/>
</dbReference>
<proteinExistence type="predicted"/>
<gene>
    <name evidence="1" type="ORF">ACFQKB_32490</name>
</gene>
<evidence type="ECO:0000313" key="2">
    <source>
        <dbReference type="Proteomes" id="UP001596380"/>
    </source>
</evidence>
<protein>
    <submittedName>
        <fullName evidence="1">DNA polymerase beta superfamily protein</fullName>
    </submittedName>
</protein>
<organism evidence="1 2">
    <name type="scientific">Actinomadura yumaensis</name>
    <dbReference type="NCBI Taxonomy" id="111807"/>
    <lineage>
        <taxon>Bacteria</taxon>
        <taxon>Bacillati</taxon>
        <taxon>Actinomycetota</taxon>
        <taxon>Actinomycetes</taxon>
        <taxon>Streptosporangiales</taxon>
        <taxon>Thermomonosporaceae</taxon>
        <taxon>Actinomadura</taxon>
    </lineage>
</organism>
<dbReference type="Proteomes" id="UP001596380">
    <property type="component" value="Unassembled WGS sequence"/>
</dbReference>
<dbReference type="PANTHER" id="PTHR34817">
    <property type="entry name" value="NUCLEOTIDYLTRANSFERASE"/>
    <property type="match status" value="1"/>
</dbReference>
<sequence>MAEGFNVLLAGIVGSTAYGLAGPGSDIDRLGVYAAPTVAFHGLNPPTGRDATTVTTRPDVTFHEAGKYASLALNVNPTVTELMWLPDELYETRTALGDRLIGIRTAFLSAQRVRDAYLGYAASQFRRLESRGDGSFSADTRKRTAKHARHLARLVHQGLRLYATGGLDVRLTDPQWYLGFGERVAAGELEEARRVMADAESRFDATRTPLPDAPDRARVEDWLHAVRAAHLPERP</sequence>
<dbReference type="Pfam" id="PF10127">
    <property type="entry name" value="RlaP"/>
    <property type="match status" value="1"/>
</dbReference>
<keyword evidence="2" id="KW-1185">Reference proteome</keyword>
<name>A0ABW2CTW4_9ACTN</name>